<dbReference type="AlphaFoldDB" id="A0A2A6FDY3"/>
<sequence>MSLLLVIGRRLAAPLKKSVGQKAQMQKVWKPPNAGVICRGGCGVTTRSPEIRPRDGNVGPTAVRQFHKQRWLAATLEAADYGQNPPFKGMSLPRDRCRGGKVLAMGSLARLPSTGSVRNGWSGS</sequence>
<gene>
    <name evidence="1" type="ORF">CN311_15800</name>
</gene>
<dbReference type="Proteomes" id="UP000219182">
    <property type="component" value="Unassembled WGS sequence"/>
</dbReference>
<name>A0A2A6FDY3_9HYPH</name>
<keyword evidence="2" id="KW-1185">Reference proteome</keyword>
<organism evidence="1 2">
    <name type="scientific">Mesorhizobium sanjuanii</name>
    <dbReference type="NCBI Taxonomy" id="2037900"/>
    <lineage>
        <taxon>Bacteria</taxon>
        <taxon>Pseudomonadati</taxon>
        <taxon>Pseudomonadota</taxon>
        <taxon>Alphaproteobacteria</taxon>
        <taxon>Hyphomicrobiales</taxon>
        <taxon>Phyllobacteriaceae</taxon>
        <taxon>Mesorhizobium</taxon>
    </lineage>
</organism>
<accession>A0A2A6FDY3</accession>
<protein>
    <submittedName>
        <fullName evidence="1">Uncharacterized protein</fullName>
    </submittedName>
</protein>
<reference evidence="1 2" key="1">
    <citation type="submission" date="2017-09" db="EMBL/GenBank/DDBJ databases">
        <title>Mesorhizobum sanjuanii sp. nov. isolated from nodules of Lotus tenuis in saline-alkaline lowlands of Flooding Pampa.</title>
        <authorList>
            <person name="Sannazzaro A.I."/>
            <person name="Torres Tejerizo G.A."/>
            <person name="Fontana F."/>
            <person name="Cumpa Velazquez L.M."/>
            <person name="Hansen L."/>
            <person name="Pistorio M."/>
            <person name="Estrella M.J."/>
        </authorList>
    </citation>
    <scope>NUCLEOTIDE SEQUENCE [LARGE SCALE GENOMIC DNA]</scope>
    <source>
        <strain evidence="1 2">BSA136</strain>
    </source>
</reference>
<proteinExistence type="predicted"/>
<dbReference type="EMBL" id="NWQG01000093">
    <property type="protein sequence ID" value="PDQ20149.1"/>
    <property type="molecule type" value="Genomic_DNA"/>
</dbReference>
<evidence type="ECO:0000313" key="1">
    <source>
        <dbReference type="EMBL" id="PDQ20149.1"/>
    </source>
</evidence>
<comment type="caution">
    <text evidence="1">The sequence shown here is derived from an EMBL/GenBank/DDBJ whole genome shotgun (WGS) entry which is preliminary data.</text>
</comment>
<evidence type="ECO:0000313" key="2">
    <source>
        <dbReference type="Proteomes" id="UP000219182"/>
    </source>
</evidence>